<organism evidence="1 2">
    <name type="scientific">Hahella chejuensis (strain KCTC 2396)</name>
    <dbReference type="NCBI Taxonomy" id="349521"/>
    <lineage>
        <taxon>Bacteria</taxon>
        <taxon>Pseudomonadati</taxon>
        <taxon>Pseudomonadota</taxon>
        <taxon>Gammaproteobacteria</taxon>
        <taxon>Oceanospirillales</taxon>
        <taxon>Hahellaceae</taxon>
        <taxon>Hahella</taxon>
    </lineage>
</organism>
<dbReference type="EMBL" id="CP000155">
    <property type="protein sequence ID" value="ABC31234.1"/>
    <property type="molecule type" value="Genomic_DNA"/>
</dbReference>
<dbReference type="HOGENOM" id="CLU_3200497_0_0_6"/>
<gene>
    <name evidence="1" type="ordered locus">HCH_04534</name>
</gene>
<evidence type="ECO:0000313" key="2">
    <source>
        <dbReference type="Proteomes" id="UP000000238"/>
    </source>
</evidence>
<dbReference type="AlphaFoldDB" id="Q2SDP0"/>
<dbReference type="KEGG" id="hch:HCH_04534"/>
<evidence type="ECO:0000313" key="1">
    <source>
        <dbReference type="EMBL" id="ABC31234.1"/>
    </source>
</evidence>
<proteinExistence type="predicted"/>
<keyword evidence="2" id="KW-1185">Reference proteome</keyword>
<name>Q2SDP0_HAHCH</name>
<reference evidence="1 2" key="1">
    <citation type="journal article" date="2005" name="Nucleic Acids Res.">
        <title>Genomic blueprint of Hahella chejuensis, a marine microbe producing an algicidal agent.</title>
        <authorList>
            <person name="Jeong H."/>
            <person name="Yim J.H."/>
            <person name="Lee C."/>
            <person name="Choi S.-H."/>
            <person name="Park Y.K."/>
            <person name="Yoon S.H."/>
            <person name="Hur C.-G."/>
            <person name="Kang H.-Y."/>
            <person name="Kim D."/>
            <person name="Lee H.H."/>
            <person name="Park K.H."/>
            <person name="Park S.-H."/>
            <person name="Park H.-S."/>
            <person name="Lee H.K."/>
            <person name="Oh T.K."/>
            <person name="Kim J.F."/>
        </authorList>
    </citation>
    <scope>NUCLEOTIDE SEQUENCE [LARGE SCALE GENOMIC DNA]</scope>
    <source>
        <strain evidence="1 2">KCTC 2396</strain>
    </source>
</reference>
<protein>
    <submittedName>
        <fullName evidence="1">Uncharacterized protein</fullName>
    </submittedName>
</protein>
<accession>Q2SDP0</accession>
<dbReference type="STRING" id="349521.HCH_04534"/>
<sequence length="45" mass="4824">MIALSLVMLRQGAERGSLAFSLFLGGVKAAFNHQAYLSASKSAYF</sequence>
<dbReference type="Proteomes" id="UP000000238">
    <property type="component" value="Chromosome"/>
</dbReference>